<sequence>MQSNIIENRIELSILYDFYGELLKESQKQIFEDYIQNDLSLSEIAMDAGISRQGVHDIIKRCSKQLIDYEVKLKLVDKFKNTKEKVNEIIRISNLIKETKEISRIDEIEELSSSILNEL</sequence>
<dbReference type="InterPro" id="IPR036388">
    <property type="entry name" value="WH-like_DNA-bd_sf"/>
</dbReference>
<accession>A0A3N1XRW9</accession>
<dbReference type="InterPro" id="IPR013324">
    <property type="entry name" value="RNA_pol_sigma_r3/r4-like"/>
</dbReference>
<evidence type="ECO:0000256" key="2">
    <source>
        <dbReference type="ARBA" id="ARBA00024764"/>
    </source>
</evidence>
<dbReference type="SUPFAM" id="SSF88659">
    <property type="entry name" value="Sigma3 and sigma4 domains of RNA polymerase sigma factors"/>
    <property type="match status" value="1"/>
</dbReference>
<evidence type="ECO:0000313" key="5">
    <source>
        <dbReference type="Proteomes" id="UP000273083"/>
    </source>
</evidence>
<evidence type="ECO:0000313" key="4">
    <source>
        <dbReference type="EMBL" id="ROR29404.1"/>
    </source>
</evidence>
<comment type="function">
    <text evidence="2 3">Might take part in the signal recognition particle (SRP) pathway. This is inferred from the conservation of its genetic proximity to ftsY/ffh. May be a regulatory protein.</text>
</comment>
<dbReference type="RefSeq" id="WP_123608841.1">
    <property type="nucleotide sequence ID" value="NZ_RJVG01000003.1"/>
</dbReference>
<dbReference type="EMBL" id="RJVG01000003">
    <property type="protein sequence ID" value="ROR29404.1"/>
    <property type="molecule type" value="Genomic_DNA"/>
</dbReference>
<dbReference type="Proteomes" id="UP000273083">
    <property type="component" value="Unassembled WGS sequence"/>
</dbReference>
<dbReference type="AlphaFoldDB" id="A0A3N1XRW9"/>
<name>A0A3N1XRW9_9FIRM</name>
<dbReference type="InterPro" id="IPR054831">
    <property type="entry name" value="UPF0122_fam_protein"/>
</dbReference>
<gene>
    <name evidence="4" type="ORF">EDD66_103342</name>
</gene>
<dbReference type="InterPro" id="IPR007394">
    <property type="entry name" value="UPF0122"/>
</dbReference>
<comment type="caution">
    <text evidence="4">The sequence shown here is derived from an EMBL/GenBank/DDBJ whole genome shotgun (WGS) entry which is preliminary data.</text>
</comment>
<dbReference type="Pfam" id="PF04297">
    <property type="entry name" value="UPF0122"/>
    <property type="match status" value="1"/>
</dbReference>
<dbReference type="OrthoDB" id="6392at2"/>
<comment type="similarity">
    <text evidence="1 3">Belongs to the UPF0122 family.</text>
</comment>
<keyword evidence="5" id="KW-1185">Reference proteome</keyword>
<dbReference type="HAMAP" id="MF_00245">
    <property type="entry name" value="UPF0122"/>
    <property type="match status" value="1"/>
</dbReference>
<protein>
    <recommendedName>
        <fullName evidence="3">UPF0122 protein EDD66_103342</fullName>
    </recommendedName>
</protein>
<proteinExistence type="inferred from homology"/>
<dbReference type="NCBIfam" id="NF045758">
    <property type="entry name" value="YlxM"/>
    <property type="match status" value="1"/>
</dbReference>
<dbReference type="PANTHER" id="PTHR40083">
    <property type="entry name" value="UPF0122 PROTEIN CBO2450/CLC_2298"/>
    <property type="match status" value="1"/>
</dbReference>
<dbReference type="PANTHER" id="PTHR40083:SF1">
    <property type="entry name" value="UPF0122 PROTEIN YLXM"/>
    <property type="match status" value="1"/>
</dbReference>
<dbReference type="Gene3D" id="1.10.10.10">
    <property type="entry name" value="Winged helix-like DNA-binding domain superfamily/Winged helix DNA-binding domain"/>
    <property type="match status" value="1"/>
</dbReference>
<dbReference type="NCBIfam" id="NF001072">
    <property type="entry name" value="PRK00118.2-2"/>
    <property type="match status" value="1"/>
</dbReference>
<evidence type="ECO:0000256" key="3">
    <source>
        <dbReference type="HAMAP-Rule" id="MF_00245"/>
    </source>
</evidence>
<evidence type="ECO:0000256" key="1">
    <source>
        <dbReference type="ARBA" id="ARBA00008720"/>
    </source>
</evidence>
<reference evidence="4 5" key="1">
    <citation type="submission" date="2018-11" db="EMBL/GenBank/DDBJ databases">
        <title>Genomic Encyclopedia of Type Strains, Phase IV (KMG-IV): sequencing the most valuable type-strain genomes for metagenomic binning, comparative biology and taxonomic classification.</title>
        <authorList>
            <person name="Goeker M."/>
        </authorList>
    </citation>
    <scope>NUCLEOTIDE SEQUENCE [LARGE SCALE GENOMIC DNA]</scope>
    <source>
        <strain evidence="4 5">DSM 26537</strain>
    </source>
</reference>
<organism evidence="4 5">
    <name type="scientific">Mobilisporobacter senegalensis</name>
    <dbReference type="NCBI Taxonomy" id="1329262"/>
    <lineage>
        <taxon>Bacteria</taxon>
        <taxon>Bacillati</taxon>
        <taxon>Bacillota</taxon>
        <taxon>Clostridia</taxon>
        <taxon>Lachnospirales</taxon>
        <taxon>Lachnospiraceae</taxon>
        <taxon>Mobilisporobacter</taxon>
    </lineage>
</organism>